<evidence type="ECO:0000256" key="1">
    <source>
        <dbReference type="ARBA" id="ARBA00001971"/>
    </source>
</evidence>
<evidence type="ECO:0000256" key="13">
    <source>
        <dbReference type="ARBA" id="ARBA00023136"/>
    </source>
</evidence>
<accession>A0A2Z6JKJ9</accession>
<keyword evidence="10 15" id="KW-0560">Oxidoreductase</keyword>
<evidence type="ECO:0000313" key="17">
    <source>
        <dbReference type="EMBL" id="DAB41773.1"/>
    </source>
</evidence>
<evidence type="ECO:0000256" key="10">
    <source>
        <dbReference type="ARBA" id="ARBA00023002"/>
    </source>
</evidence>
<keyword evidence="8" id="KW-0256">Endoplasmic reticulum</keyword>
<keyword evidence="12 15" id="KW-0503">Monooxygenase</keyword>
<evidence type="ECO:0000256" key="9">
    <source>
        <dbReference type="ARBA" id="ARBA00022848"/>
    </source>
</evidence>
<dbReference type="SUPFAM" id="SSF48264">
    <property type="entry name" value="Cytochrome P450"/>
    <property type="match status" value="1"/>
</dbReference>
<dbReference type="PRINTS" id="PR00463">
    <property type="entry name" value="EP450I"/>
</dbReference>
<dbReference type="InterPro" id="IPR050196">
    <property type="entry name" value="Cytochrome_P450_Monoox"/>
</dbReference>
<reference evidence="17" key="2">
    <citation type="journal article" date="2018" name="J. Mol. Evol.">
        <title>Evolution of the Biosynthetic Pathway for Cyanogenic Glucosides in Lepidoptera.</title>
        <authorList>
            <person name="Zagrobelny M."/>
            <person name="Jensen M.K."/>
            <person name="Vogel H."/>
            <person name="Feyereisen R."/>
            <person name="Bak S."/>
        </authorList>
    </citation>
    <scope>NUCLEOTIDE SEQUENCE</scope>
</reference>
<evidence type="ECO:0000256" key="7">
    <source>
        <dbReference type="ARBA" id="ARBA00022723"/>
    </source>
</evidence>
<evidence type="ECO:0000256" key="12">
    <source>
        <dbReference type="ARBA" id="ARBA00023033"/>
    </source>
</evidence>
<keyword evidence="7 14" id="KW-0479">Metal-binding</keyword>
<keyword evidence="16" id="KW-0732">Signal</keyword>
<dbReference type="InterPro" id="IPR036396">
    <property type="entry name" value="Cyt_P450_sf"/>
</dbReference>
<keyword evidence="13" id="KW-0472">Membrane</keyword>
<evidence type="ECO:0000256" key="16">
    <source>
        <dbReference type="SAM" id="SignalP"/>
    </source>
</evidence>
<evidence type="ECO:0000256" key="3">
    <source>
        <dbReference type="ARBA" id="ARBA00004174"/>
    </source>
</evidence>
<evidence type="ECO:0000256" key="2">
    <source>
        <dbReference type="ARBA" id="ARBA00003690"/>
    </source>
</evidence>
<sequence length="514" mass="59517">MIVAVLLVVLVLVLVILHDVLKKKSQRWKLLSKFPGNPPLPLIGNVLEIGFDADEASTRLMEMWTKHGKTNFRLTVGSEEWVLLSEPDDVGTLLSSPTELSKPLERNVAMMPFFGNSVSTSEGERWRSTRKLMNPSFQYKTLEKRVSDVNEYCENLYNIFDKYSGRSSVDVYRYLRPYMFDLLCNSLMGVNFYMLDDLEHPYLDASSKIVSIITENYFSYWRNIRPLFVLSPVYKEMMSVIKIIRNQSTEIIKERRNILQRFIEDTKNNNKNVNIDIDKLIGEKLSDDACLLDKFILSKSINGDYIPDDVINEEITLVAFTGHYTTTMTMSHTLYFLAKYPEIQQRVYEEQLSVFNNDITKKPTNNDLTEMKYLEAVIKESIRAVPTVTKIGRQLKSDLHFKDGRTAPAGTSVLIFFDALYSNPKVFPEPEKFKPERFLSNMHQFAFTPFSAGPRNCIGFRYAWVAMKATLSNILRRYEILPGEPGTEPQFKYRIITESVNGIQLRLKKRDEYI</sequence>
<comment type="cofactor">
    <cofactor evidence="1 14">
        <name>heme</name>
        <dbReference type="ChEBI" id="CHEBI:30413"/>
    </cofactor>
</comment>
<feature type="binding site" description="axial binding residue" evidence="14">
    <location>
        <position position="457"/>
    </location>
    <ligand>
        <name>heme</name>
        <dbReference type="ChEBI" id="CHEBI:30413"/>
    </ligand>
    <ligandPart>
        <name>Fe</name>
        <dbReference type="ChEBI" id="CHEBI:18248"/>
    </ligandPart>
</feature>
<organism evidence="17">
    <name type="scientific">Papilio xuthus</name>
    <name type="common">Asian swallowtail butterfly</name>
    <dbReference type="NCBI Taxonomy" id="66420"/>
    <lineage>
        <taxon>Eukaryota</taxon>
        <taxon>Metazoa</taxon>
        <taxon>Ecdysozoa</taxon>
        <taxon>Arthropoda</taxon>
        <taxon>Hexapoda</taxon>
        <taxon>Insecta</taxon>
        <taxon>Pterygota</taxon>
        <taxon>Neoptera</taxon>
        <taxon>Endopterygota</taxon>
        <taxon>Lepidoptera</taxon>
        <taxon>Glossata</taxon>
        <taxon>Ditrysia</taxon>
        <taxon>Papilionoidea</taxon>
        <taxon>Papilionidae</taxon>
        <taxon>Papilioninae</taxon>
        <taxon>Papilio</taxon>
    </lineage>
</organism>
<dbReference type="PANTHER" id="PTHR24291:SF189">
    <property type="entry name" value="CYTOCHROME P450 4C3-RELATED"/>
    <property type="match status" value="1"/>
</dbReference>
<dbReference type="GO" id="GO:0005506">
    <property type="term" value="F:iron ion binding"/>
    <property type="evidence" value="ECO:0007669"/>
    <property type="project" value="InterPro"/>
</dbReference>
<reference evidence="17" key="1">
    <citation type="journal article" date="2009" name="BMC Genomics">
        <title>454 pyrosequencing based transcriptome analysis of Zygaena filipendulae with focus on genes involved in biosynthesis of cyanogenic glucosides.</title>
        <authorList>
            <person name="Zagrobelny M."/>
            <person name="Scheibye-Alsing K."/>
            <person name="Jensen N.B."/>
            <person name="Moller B.L."/>
            <person name="Gorodkin J."/>
            <person name="Bak S."/>
        </authorList>
    </citation>
    <scope>NUCLEOTIDE SEQUENCE</scope>
</reference>
<evidence type="ECO:0000256" key="8">
    <source>
        <dbReference type="ARBA" id="ARBA00022824"/>
    </source>
</evidence>
<dbReference type="InterPro" id="IPR017972">
    <property type="entry name" value="Cyt_P450_CS"/>
</dbReference>
<dbReference type="GO" id="GO:0004497">
    <property type="term" value="F:monooxygenase activity"/>
    <property type="evidence" value="ECO:0007669"/>
    <property type="project" value="UniProtKB-KW"/>
</dbReference>
<dbReference type="Pfam" id="PF00067">
    <property type="entry name" value="p450"/>
    <property type="match status" value="1"/>
</dbReference>
<proteinExistence type="inferred from homology"/>
<dbReference type="GO" id="GO:0016705">
    <property type="term" value="F:oxidoreductase activity, acting on paired donors, with incorporation or reduction of molecular oxygen"/>
    <property type="evidence" value="ECO:0007669"/>
    <property type="project" value="InterPro"/>
</dbReference>
<comment type="subcellular location">
    <subcellularLocation>
        <location evidence="4">Endoplasmic reticulum membrane</location>
        <topology evidence="4">Peripheral membrane protein</topology>
    </subcellularLocation>
    <subcellularLocation>
        <location evidence="3">Microsome membrane</location>
        <topology evidence="3">Peripheral membrane protein</topology>
    </subcellularLocation>
</comment>
<gene>
    <name evidence="17" type="primary">CYP405A13</name>
</gene>
<keyword evidence="6 14" id="KW-0349">Heme</keyword>
<protein>
    <submittedName>
        <fullName evidence="17">Cytochrome P450 CYP405A13</fullName>
    </submittedName>
</protein>
<comment type="function">
    <text evidence="2">May be involved in the metabolism of insect hormones and in the breakdown of synthetic insecticides.</text>
</comment>
<dbReference type="PRINTS" id="PR00385">
    <property type="entry name" value="P450"/>
</dbReference>
<dbReference type="AlphaFoldDB" id="A0A2Z6JKJ9"/>
<evidence type="ECO:0000256" key="14">
    <source>
        <dbReference type="PIRSR" id="PIRSR602401-1"/>
    </source>
</evidence>
<feature type="signal peptide" evidence="16">
    <location>
        <begin position="1"/>
        <end position="22"/>
    </location>
</feature>
<evidence type="ECO:0000256" key="11">
    <source>
        <dbReference type="ARBA" id="ARBA00023004"/>
    </source>
</evidence>
<keyword evidence="11 14" id="KW-0408">Iron</keyword>
<comment type="similarity">
    <text evidence="5 15">Belongs to the cytochrome P450 family.</text>
</comment>
<evidence type="ECO:0000256" key="6">
    <source>
        <dbReference type="ARBA" id="ARBA00022617"/>
    </source>
</evidence>
<dbReference type="Gene3D" id="1.10.630.10">
    <property type="entry name" value="Cytochrome P450"/>
    <property type="match status" value="1"/>
</dbReference>
<dbReference type="InterPro" id="IPR002401">
    <property type="entry name" value="Cyt_P450_E_grp-I"/>
</dbReference>
<dbReference type="GO" id="GO:0005789">
    <property type="term" value="C:endoplasmic reticulum membrane"/>
    <property type="evidence" value="ECO:0007669"/>
    <property type="project" value="UniProtKB-SubCell"/>
</dbReference>
<dbReference type="EMBL" id="BK010370">
    <property type="protein sequence ID" value="DAB41773.1"/>
    <property type="molecule type" value="Genomic_DNA"/>
</dbReference>
<name>A0A2Z6JKJ9_PAPXU</name>
<evidence type="ECO:0000256" key="5">
    <source>
        <dbReference type="ARBA" id="ARBA00010617"/>
    </source>
</evidence>
<dbReference type="InterPro" id="IPR001128">
    <property type="entry name" value="Cyt_P450"/>
</dbReference>
<dbReference type="PANTHER" id="PTHR24291">
    <property type="entry name" value="CYTOCHROME P450 FAMILY 4"/>
    <property type="match status" value="1"/>
</dbReference>
<evidence type="ECO:0000256" key="4">
    <source>
        <dbReference type="ARBA" id="ARBA00004406"/>
    </source>
</evidence>
<keyword evidence="9" id="KW-0492">Microsome</keyword>
<dbReference type="PROSITE" id="PS00086">
    <property type="entry name" value="CYTOCHROME_P450"/>
    <property type="match status" value="1"/>
</dbReference>
<dbReference type="GO" id="GO:0020037">
    <property type="term" value="F:heme binding"/>
    <property type="evidence" value="ECO:0007669"/>
    <property type="project" value="InterPro"/>
</dbReference>
<evidence type="ECO:0000256" key="15">
    <source>
        <dbReference type="RuleBase" id="RU000461"/>
    </source>
</evidence>
<feature type="chain" id="PRO_5016232861" evidence="16">
    <location>
        <begin position="23"/>
        <end position="514"/>
    </location>
</feature>